<evidence type="ECO:0000256" key="1">
    <source>
        <dbReference type="SAM" id="SignalP"/>
    </source>
</evidence>
<dbReference type="PROSITE" id="PS51257">
    <property type="entry name" value="PROKAR_LIPOPROTEIN"/>
    <property type="match status" value="1"/>
</dbReference>
<dbReference type="Proteomes" id="UP001500507">
    <property type="component" value="Unassembled WGS sequence"/>
</dbReference>
<dbReference type="Pfam" id="PF13648">
    <property type="entry name" value="Lipocalin_4"/>
    <property type="match status" value="1"/>
</dbReference>
<feature type="chain" id="PRO_5046454312" evidence="1">
    <location>
        <begin position="22"/>
        <end position="162"/>
    </location>
</feature>
<reference evidence="4" key="1">
    <citation type="journal article" date="2019" name="Int. J. Syst. Evol. Microbiol.">
        <title>The Global Catalogue of Microorganisms (GCM) 10K type strain sequencing project: providing services to taxonomists for standard genome sequencing and annotation.</title>
        <authorList>
            <consortium name="The Broad Institute Genomics Platform"/>
            <consortium name="The Broad Institute Genome Sequencing Center for Infectious Disease"/>
            <person name="Wu L."/>
            <person name="Ma J."/>
        </authorList>
    </citation>
    <scope>NUCLEOTIDE SEQUENCE [LARGE SCALE GENOMIC DNA]</scope>
    <source>
        <strain evidence="4">JCM 16082</strain>
    </source>
</reference>
<feature type="domain" description="Lipocalin-like" evidence="2">
    <location>
        <begin position="31"/>
        <end position="139"/>
    </location>
</feature>
<feature type="signal peptide" evidence="1">
    <location>
        <begin position="1"/>
        <end position="21"/>
    </location>
</feature>
<dbReference type="InterPro" id="IPR024311">
    <property type="entry name" value="Lipocalin-like"/>
</dbReference>
<name>A0ABP3XTJ4_9FLAO</name>
<sequence>MKRLIASALVALMLVSCGSSKIVRQATRTFKGDWNLTTITYPGSYGTFDVTLLGEASAECFEGSSWKFVPNNDTGTYTINDVACSQETGFFKWFVDEVDASTGNYDFLLKPTDERYKSDDTNTGYRISLMTLTENDMVWEQTVSLDGKPFKIRWNFIKSIQQ</sequence>
<evidence type="ECO:0000313" key="4">
    <source>
        <dbReference type="Proteomes" id="UP001500507"/>
    </source>
</evidence>
<dbReference type="EMBL" id="BAAAFG010000005">
    <property type="protein sequence ID" value="GAA0871680.1"/>
    <property type="molecule type" value="Genomic_DNA"/>
</dbReference>
<comment type="caution">
    <text evidence="3">The sequence shown here is derived from an EMBL/GenBank/DDBJ whole genome shotgun (WGS) entry which is preliminary data.</text>
</comment>
<dbReference type="RefSeq" id="WP_343764267.1">
    <property type="nucleotide sequence ID" value="NZ_BAAAFG010000005.1"/>
</dbReference>
<proteinExistence type="predicted"/>
<keyword evidence="4" id="KW-1185">Reference proteome</keyword>
<evidence type="ECO:0000259" key="2">
    <source>
        <dbReference type="Pfam" id="PF13648"/>
    </source>
</evidence>
<keyword evidence="1" id="KW-0732">Signal</keyword>
<gene>
    <name evidence="3" type="ORF">GCM10009117_08260</name>
</gene>
<protein>
    <submittedName>
        <fullName evidence="3">Lipocalin family protein</fullName>
    </submittedName>
</protein>
<evidence type="ECO:0000313" key="3">
    <source>
        <dbReference type="EMBL" id="GAA0871680.1"/>
    </source>
</evidence>
<accession>A0ABP3XTJ4</accession>
<organism evidence="3 4">
    <name type="scientific">Gangjinia marincola</name>
    <dbReference type="NCBI Taxonomy" id="578463"/>
    <lineage>
        <taxon>Bacteria</taxon>
        <taxon>Pseudomonadati</taxon>
        <taxon>Bacteroidota</taxon>
        <taxon>Flavobacteriia</taxon>
        <taxon>Flavobacteriales</taxon>
        <taxon>Flavobacteriaceae</taxon>
        <taxon>Gangjinia</taxon>
    </lineage>
</organism>